<dbReference type="PANTHER" id="PTHR11061">
    <property type="entry name" value="RNA M5U METHYLTRANSFERASE"/>
    <property type="match status" value="1"/>
</dbReference>
<dbReference type="Proteomes" id="UP000259864">
    <property type="component" value="Chromosome 1"/>
</dbReference>
<keyword evidence="2 4" id="KW-0808">Transferase</keyword>
<dbReference type="InterPro" id="IPR029063">
    <property type="entry name" value="SAM-dependent_MTases_sf"/>
</dbReference>
<evidence type="ECO:0000256" key="2">
    <source>
        <dbReference type="ARBA" id="ARBA00022679"/>
    </source>
</evidence>
<proteinExistence type="inferred from homology"/>
<dbReference type="InterPro" id="IPR030390">
    <property type="entry name" value="MeTrfase_TrmA_AS"/>
</dbReference>
<accession>A0A3B0P1K7</accession>
<comment type="similarity">
    <text evidence="4">Belongs to the class I-like SAM-binding methyltransferase superfamily. RNA M5U methyltransferase family.</text>
</comment>
<reference evidence="7" key="1">
    <citation type="submission" date="2018-06" db="EMBL/GenBank/DDBJ databases">
        <authorList>
            <consortium name="Pathogen Informatics"/>
        </authorList>
    </citation>
    <scope>NUCLEOTIDE SEQUENCE [LARGE SCALE GENOMIC DNA]</scope>
    <source>
        <strain evidence="7">NCTC10135</strain>
    </source>
</reference>
<keyword evidence="1 4" id="KW-0489">Methyltransferase</keyword>
<feature type="binding site" evidence="4">
    <location>
        <position position="39"/>
    </location>
    <ligand>
        <name>S-adenosyl-L-methionine</name>
        <dbReference type="ChEBI" id="CHEBI:59789"/>
    </ligand>
</feature>
<dbReference type="Pfam" id="PF05958">
    <property type="entry name" value="tRNA_U5-meth_tr"/>
    <property type="match status" value="1"/>
</dbReference>
<comment type="caution">
    <text evidence="4">Lacks conserved residue(s) required for the propagation of feature annotation.</text>
</comment>
<feature type="active site" evidence="5">
    <location>
        <position position="66"/>
    </location>
</feature>
<feature type="active site" description="Nucleophile" evidence="4">
    <location>
        <position position="66"/>
    </location>
</feature>
<gene>
    <name evidence="6" type="primary">trmA_1</name>
    <name evidence="6" type="ORF">NCTC10135_01043</name>
</gene>
<keyword evidence="3 4" id="KW-0949">S-adenosyl-L-methionine</keyword>
<dbReference type="PROSITE" id="PS01230">
    <property type="entry name" value="TRMA_1"/>
    <property type="match status" value="1"/>
</dbReference>
<dbReference type="EMBL" id="LS991949">
    <property type="protein sequence ID" value="SYV90519.1"/>
    <property type="molecule type" value="Genomic_DNA"/>
</dbReference>
<dbReference type="PANTHER" id="PTHR11061:SF30">
    <property type="entry name" value="TRNA (URACIL(54)-C(5))-METHYLTRANSFERASE"/>
    <property type="match status" value="1"/>
</dbReference>
<dbReference type="InterPro" id="IPR010280">
    <property type="entry name" value="U5_MeTrfase_fam"/>
</dbReference>
<dbReference type="KEGG" id="mala:NCTC10135_01043"/>
<evidence type="ECO:0000256" key="3">
    <source>
        <dbReference type="ARBA" id="ARBA00022691"/>
    </source>
</evidence>
<evidence type="ECO:0000313" key="7">
    <source>
        <dbReference type="Proteomes" id="UP000259864"/>
    </source>
</evidence>
<dbReference type="PROSITE" id="PS51687">
    <property type="entry name" value="SAM_MT_RNA_M5U"/>
    <property type="match status" value="1"/>
</dbReference>
<evidence type="ECO:0000256" key="4">
    <source>
        <dbReference type="PROSITE-ProRule" id="PRU01024"/>
    </source>
</evidence>
<evidence type="ECO:0000313" key="6">
    <source>
        <dbReference type="EMBL" id="SYV90519.1"/>
    </source>
</evidence>
<dbReference type="AlphaFoldDB" id="A0A3B0P1K7"/>
<sequence>MLAKSNILKNKLKNLEVINDDANDWIVKNAKKIDLAIFDPPREGLKKQSIEAIIQSKIKKIIYLSCDPKTLVRDLKELINNNYLIKEVIPYDMFPQTHHIETLVLLEKK</sequence>
<dbReference type="GO" id="GO:0070475">
    <property type="term" value="P:rRNA base methylation"/>
    <property type="evidence" value="ECO:0007669"/>
    <property type="project" value="TreeGrafter"/>
</dbReference>
<protein>
    <submittedName>
        <fullName evidence="6">tRNA (Uracil-5-)-methyltransferase related enzyme</fullName>
        <ecNumber evidence="6">2.1.1.189</ecNumber>
    </submittedName>
</protein>
<dbReference type="EC" id="2.1.1.189" evidence="6"/>
<evidence type="ECO:0000256" key="5">
    <source>
        <dbReference type="PROSITE-ProRule" id="PRU10015"/>
    </source>
</evidence>
<dbReference type="GO" id="GO:0070041">
    <property type="term" value="F:rRNA (uridine-C5-)-methyltransferase activity"/>
    <property type="evidence" value="ECO:0007669"/>
    <property type="project" value="TreeGrafter"/>
</dbReference>
<name>A0A3B0P1K7_9BACT</name>
<dbReference type="Gene3D" id="3.40.50.150">
    <property type="entry name" value="Vaccinia Virus protein VP39"/>
    <property type="match status" value="1"/>
</dbReference>
<organism evidence="6 7">
    <name type="scientific">Metamycoplasma alkalescens</name>
    <dbReference type="NCBI Taxonomy" id="45363"/>
    <lineage>
        <taxon>Bacteria</taxon>
        <taxon>Bacillati</taxon>
        <taxon>Mycoplasmatota</taxon>
        <taxon>Mycoplasmoidales</taxon>
        <taxon>Metamycoplasmataceae</taxon>
        <taxon>Metamycoplasma</taxon>
    </lineage>
</organism>
<evidence type="ECO:0000256" key="1">
    <source>
        <dbReference type="ARBA" id="ARBA00022603"/>
    </source>
</evidence>
<dbReference type="SUPFAM" id="SSF53335">
    <property type="entry name" value="S-adenosyl-L-methionine-dependent methyltransferases"/>
    <property type="match status" value="1"/>
</dbReference>